<evidence type="ECO:0000313" key="1">
    <source>
        <dbReference type="EMBL" id="GJD79525.1"/>
    </source>
</evidence>
<reference evidence="1" key="1">
    <citation type="journal article" date="2016" name="Front. Microbiol.">
        <title>Genome Sequence of the Piezophilic, Mesophilic Sulfate-Reducing Bacterium Desulfovibrio indicus J2T.</title>
        <authorList>
            <person name="Cao J."/>
            <person name="Maignien L."/>
            <person name="Shao Z."/>
            <person name="Alain K."/>
            <person name="Jebbar M."/>
        </authorList>
    </citation>
    <scope>NUCLEOTIDE SEQUENCE</scope>
    <source>
        <strain evidence="1">NBRC 103626</strain>
    </source>
</reference>
<reference evidence="1" key="2">
    <citation type="submission" date="2021-08" db="EMBL/GenBank/DDBJ databases">
        <authorList>
            <person name="Tani A."/>
            <person name="Ola A."/>
            <person name="Ogura Y."/>
            <person name="Katsura K."/>
            <person name="Hayashi T."/>
        </authorList>
    </citation>
    <scope>NUCLEOTIDE SEQUENCE</scope>
    <source>
        <strain evidence="1">NBRC 103626</strain>
    </source>
</reference>
<dbReference type="AlphaFoldDB" id="A0AA37HPS9"/>
<keyword evidence="2" id="KW-1185">Reference proteome</keyword>
<name>A0AA37HPS9_9HYPH</name>
<gene>
    <name evidence="1" type="ORF">NBEOAGPD_2754</name>
</gene>
<protein>
    <submittedName>
        <fullName evidence="1">Uncharacterized protein</fullName>
    </submittedName>
</protein>
<organism evidence="1 2">
    <name type="scientific">Methylobacterium gregans</name>
    <dbReference type="NCBI Taxonomy" id="374424"/>
    <lineage>
        <taxon>Bacteria</taxon>
        <taxon>Pseudomonadati</taxon>
        <taxon>Pseudomonadota</taxon>
        <taxon>Alphaproteobacteria</taxon>
        <taxon>Hyphomicrobiales</taxon>
        <taxon>Methylobacteriaceae</taxon>
        <taxon>Methylobacterium</taxon>
    </lineage>
</organism>
<accession>A0AA37HPS9</accession>
<dbReference type="RefSeq" id="WP_238303505.1">
    <property type="nucleotide sequence ID" value="NZ_BPQM01000064.1"/>
</dbReference>
<proteinExistence type="predicted"/>
<sequence>MRREIRPFHTAGSPLVAAVAVGRVPEASARIAASHLAALQVSVRIGELSPLQAALQAAEAVEYATGTLEVLYV</sequence>
<comment type="caution">
    <text evidence="1">The sequence shown here is derived from an EMBL/GenBank/DDBJ whole genome shotgun (WGS) entry which is preliminary data.</text>
</comment>
<dbReference type="EMBL" id="BPQM01000064">
    <property type="protein sequence ID" value="GJD79525.1"/>
    <property type="molecule type" value="Genomic_DNA"/>
</dbReference>
<evidence type="ECO:0000313" key="2">
    <source>
        <dbReference type="Proteomes" id="UP001055108"/>
    </source>
</evidence>
<dbReference type="Proteomes" id="UP001055108">
    <property type="component" value="Unassembled WGS sequence"/>
</dbReference>